<dbReference type="Proteomes" id="UP000518752">
    <property type="component" value="Unassembled WGS sequence"/>
</dbReference>
<dbReference type="InterPro" id="IPR032675">
    <property type="entry name" value="LRR_dom_sf"/>
</dbReference>
<comment type="caution">
    <text evidence="1">The sequence shown here is derived from an EMBL/GenBank/DDBJ whole genome shotgun (WGS) entry which is preliminary data.</text>
</comment>
<dbReference type="EMBL" id="JAACJN010000007">
    <property type="protein sequence ID" value="KAF5392028.1"/>
    <property type="molecule type" value="Genomic_DNA"/>
</dbReference>
<dbReference type="Gene3D" id="3.80.10.10">
    <property type="entry name" value="Ribonuclease Inhibitor"/>
    <property type="match status" value="1"/>
</dbReference>
<evidence type="ECO:0000313" key="1">
    <source>
        <dbReference type="EMBL" id="KAF5392028.1"/>
    </source>
</evidence>
<proteinExistence type="predicted"/>
<evidence type="ECO:0000313" key="2">
    <source>
        <dbReference type="Proteomes" id="UP000518752"/>
    </source>
</evidence>
<keyword evidence="2" id="KW-1185">Reference proteome</keyword>
<gene>
    <name evidence="1" type="ORF">D9757_003274</name>
</gene>
<protein>
    <submittedName>
        <fullName evidence="1">Uncharacterized protein</fullName>
    </submittedName>
</protein>
<sequence>MAVLHLPNELLSSVTEYIADIITQPFLFCHFRPVPLDLISLSLVNWRWRQICLPFLFAKVKLNGRDAQEFKVFCERNPLCSELIKTIHPHALLPIRRLKDCLEILQQTLPFLKHLSYIDISDMNPTFKLLQAMLEHHTVATIRMGNSTSLPTGCLNLDMSKVVLSGAVLDSVQPQLALNEHFLRGLKVVRVELRKVALLDEGLHRIPELEEIELKGVNPVLYPGLLDLMSTHPHLRKVSLIDKAYHGNLTPPFVQSFLNEIEAQNFNNFFRIPQIVLSRHSGKEWCITDLTIAMTRTSHSLIQILSTVACFFPEIEILSLDMEEVYKGAYAMDELVAVLRRFPSMRTLHLNRFTRQLGFEGTPRWKPLRPFTKNTIIEKLALDHEASVVWYISHLAKELRSLDAFHILDRGFLWKDVNIGPTWYLSGWLYVVNGRREVDNKLDVLYNVPEAPSLKVKLNARHAQEFKVFCERNPLCSELIKTIHPHALKPIHLHKDCLELLQQTLPFLKHLSYIDISDMTPTFKLLQAMLEHHTVATIRMGNSTSLPTGCLNLDMSKVVLSGAVLDSVQPQLALSEHFLRGLKVVRVELRKVALLDEGLHRIPELEEIELKGVNPVLYPGLLDLMSAHPHLRKVSLIDEAYHGNLTPPFVQSFLDEIEAQNFNNFFRIPQIVLSRHSGKEWCITDLTIAMNRAGHSLIQILSSVACFFPEIEILSLDMEEVYKGAYAMDELVAVLRRFHSMRTLHLNRFTRQLGFEGTPRWKPLRPLTKNTIIEQLALDHEASVVWYISLLAKELRSLDAFHILDRGLLWKDVNIGPTWYLSGWLYVVNGRREVDGKLDILYNVPDAPSLKGPFAGCARGSQGQLFYEDLLCQTLPYLTRLSCMDMTDMCPSFDFLHTIINYPTVATVRLASLSRLPPGSLRLDMSKVVISHVSLTQNNGRSEFDKHLCRGETVLKAELYKFHYLAEISRLDNFAGLKEIALIGVNPASCQELFDLTTTHPNLRQLWLINKAWNANLTPSIIHPFRSEALKQDLDGHFRITSIGFNRHPGQDWCASSLTLVATFASHSLTQILALVASYFPAIELLSLDLEDAHKSSYTMEDLVTVLRCFHALRTLHLSHVFRRLHSLESQQWSQPLRSLTEGTPIEKLAFEAEARVVWFPVRRAEEHLLCQTLPYLIRLTSMDLSEMRPTSTLLHAILEKSTVATVLMSRLRLPVKPLRFDMSKVVLRQVALTRHDRCPELDEHLRRGIKVAKVELYEFDMLEAIAALPSFEGLEEIVFKHFEAASCQGLPDLTSAHPHLRKLWVINEALDANLSPSFIQSFSNEALSQDLSKHFRITKIGLSRHSCHVWCITSLTIVATFASHSLIGILSLVASHFPAIEDLALDLGKHKYAYPLLPLRPFYCLRTLHLISVFRRLKLEDKRWSPLRPLTKSTSFERLAVDAEAGLTWFISHLAKELVPLEAFHVTEQGPRWYLKGWLYVKNGIREVDGKLKLELPGLD</sequence>
<accession>A0A8H5HYX1</accession>
<dbReference type="SUPFAM" id="SSF52047">
    <property type="entry name" value="RNI-like"/>
    <property type="match status" value="2"/>
</dbReference>
<organism evidence="1 2">
    <name type="scientific">Collybiopsis confluens</name>
    <dbReference type="NCBI Taxonomy" id="2823264"/>
    <lineage>
        <taxon>Eukaryota</taxon>
        <taxon>Fungi</taxon>
        <taxon>Dikarya</taxon>
        <taxon>Basidiomycota</taxon>
        <taxon>Agaricomycotina</taxon>
        <taxon>Agaricomycetes</taxon>
        <taxon>Agaricomycetidae</taxon>
        <taxon>Agaricales</taxon>
        <taxon>Marasmiineae</taxon>
        <taxon>Omphalotaceae</taxon>
        <taxon>Collybiopsis</taxon>
    </lineage>
</organism>
<dbReference type="OrthoDB" id="3061864at2759"/>
<reference evidence="1 2" key="1">
    <citation type="journal article" date="2020" name="ISME J.">
        <title>Uncovering the hidden diversity of litter-decomposition mechanisms in mushroom-forming fungi.</title>
        <authorList>
            <person name="Floudas D."/>
            <person name="Bentzer J."/>
            <person name="Ahren D."/>
            <person name="Johansson T."/>
            <person name="Persson P."/>
            <person name="Tunlid A."/>
        </authorList>
    </citation>
    <scope>NUCLEOTIDE SEQUENCE [LARGE SCALE GENOMIC DNA]</scope>
    <source>
        <strain evidence="1 2">CBS 406.79</strain>
    </source>
</reference>
<name>A0A8H5HYX1_9AGAR</name>